<protein>
    <submittedName>
        <fullName evidence="1">Uncharacterized protein</fullName>
    </submittedName>
</protein>
<evidence type="ECO:0000313" key="2">
    <source>
        <dbReference type="Proteomes" id="UP001060215"/>
    </source>
</evidence>
<name>A0ACC0I8U4_9ERIC</name>
<proteinExistence type="predicted"/>
<sequence>MGQWTATKPSRSDEVLDAVEQNRIANLVRAQFDPIAPMRPTKPNRSESDSPPPPPTPPPCQNIPLPEFQKFQSLQSQAIFSGSFTSQDEFVETQYYKQLDSVDKQHHKTGSGFINVGREGGVDGYDLKLQNGHDNGGRIEDVMMFKTNPATNDWIPSIEDHQAIYVSSAKPNRARVVRSEERERAIVIE</sequence>
<organism evidence="1 2">
    <name type="scientific">Camellia lanceoleosa</name>
    <dbReference type="NCBI Taxonomy" id="1840588"/>
    <lineage>
        <taxon>Eukaryota</taxon>
        <taxon>Viridiplantae</taxon>
        <taxon>Streptophyta</taxon>
        <taxon>Embryophyta</taxon>
        <taxon>Tracheophyta</taxon>
        <taxon>Spermatophyta</taxon>
        <taxon>Magnoliopsida</taxon>
        <taxon>eudicotyledons</taxon>
        <taxon>Gunneridae</taxon>
        <taxon>Pentapetalae</taxon>
        <taxon>asterids</taxon>
        <taxon>Ericales</taxon>
        <taxon>Theaceae</taxon>
        <taxon>Camellia</taxon>
    </lineage>
</organism>
<dbReference type="Proteomes" id="UP001060215">
    <property type="component" value="Chromosome 2"/>
</dbReference>
<gene>
    <name evidence="1" type="ORF">LOK49_LG04G00895</name>
</gene>
<comment type="caution">
    <text evidence="1">The sequence shown here is derived from an EMBL/GenBank/DDBJ whole genome shotgun (WGS) entry which is preliminary data.</text>
</comment>
<evidence type="ECO:0000313" key="1">
    <source>
        <dbReference type="EMBL" id="KAI8020376.1"/>
    </source>
</evidence>
<dbReference type="EMBL" id="CM045759">
    <property type="protein sequence ID" value="KAI8020376.1"/>
    <property type="molecule type" value="Genomic_DNA"/>
</dbReference>
<reference evidence="1 2" key="1">
    <citation type="journal article" date="2022" name="Plant J.">
        <title>Chromosome-level genome of Camellia lanceoleosa provides a valuable resource for understanding genome evolution and self-incompatibility.</title>
        <authorList>
            <person name="Gong W."/>
            <person name="Xiao S."/>
            <person name="Wang L."/>
            <person name="Liao Z."/>
            <person name="Chang Y."/>
            <person name="Mo W."/>
            <person name="Hu G."/>
            <person name="Li W."/>
            <person name="Zhao G."/>
            <person name="Zhu H."/>
            <person name="Hu X."/>
            <person name="Ji K."/>
            <person name="Xiang X."/>
            <person name="Song Q."/>
            <person name="Yuan D."/>
            <person name="Jin S."/>
            <person name="Zhang L."/>
        </authorList>
    </citation>
    <scope>NUCLEOTIDE SEQUENCE [LARGE SCALE GENOMIC DNA]</scope>
    <source>
        <strain evidence="1">SQ_2022a</strain>
    </source>
</reference>
<accession>A0ACC0I8U4</accession>
<keyword evidence="2" id="KW-1185">Reference proteome</keyword>